<reference evidence="2" key="1">
    <citation type="journal article" date="2021" name="Sci. Rep.">
        <title>Diploid genomic architecture of Nitzschia inconspicua, an elite biomass production diatom.</title>
        <authorList>
            <person name="Oliver A."/>
            <person name="Podell S."/>
            <person name="Pinowska A."/>
            <person name="Traller J.C."/>
            <person name="Smith S.R."/>
            <person name="McClure R."/>
            <person name="Beliaev A."/>
            <person name="Bohutskyi P."/>
            <person name="Hill E.A."/>
            <person name="Rabines A."/>
            <person name="Zheng H."/>
            <person name="Allen L.Z."/>
            <person name="Kuo A."/>
            <person name="Grigoriev I.V."/>
            <person name="Allen A.E."/>
            <person name="Hazlebeck D."/>
            <person name="Allen E.E."/>
        </authorList>
    </citation>
    <scope>NUCLEOTIDE SEQUENCE</scope>
    <source>
        <strain evidence="2">Hildebrandi</strain>
    </source>
</reference>
<feature type="compositionally biased region" description="Polar residues" evidence="1">
    <location>
        <begin position="195"/>
        <end position="209"/>
    </location>
</feature>
<dbReference type="EMBL" id="JAGRRH010000027">
    <property type="protein sequence ID" value="KAG7340193.1"/>
    <property type="molecule type" value="Genomic_DNA"/>
</dbReference>
<comment type="caution">
    <text evidence="2">The sequence shown here is derived from an EMBL/GenBank/DDBJ whole genome shotgun (WGS) entry which is preliminary data.</text>
</comment>
<evidence type="ECO:0000313" key="4">
    <source>
        <dbReference type="Proteomes" id="UP000693970"/>
    </source>
</evidence>
<organism evidence="2 4">
    <name type="scientific">Nitzschia inconspicua</name>
    <dbReference type="NCBI Taxonomy" id="303405"/>
    <lineage>
        <taxon>Eukaryota</taxon>
        <taxon>Sar</taxon>
        <taxon>Stramenopiles</taxon>
        <taxon>Ochrophyta</taxon>
        <taxon>Bacillariophyta</taxon>
        <taxon>Bacillariophyceae</taxon>
        <taxon>Bacillariophycidae</taxon>
        <taxon>Bacillariales</taxon>
        <taxon>Bacillariaceae</taxon>
        <taxon>Nitzschia</taxon>
    </lineage>
</organism>
<feature type="region of interest" description="Disordered" evidence="1">
    <location>
        <begin position="1"/>
        <end position="98"/>
    </location>
</feature>
<evidence type="ECO:0000313" key="3">
    <source>
        <dbReference type="EMBL" id="KAG7372823.1"/>
    </source>
</evidence>
<feature type="compositionally biased region" description="Low complexity" evidence="1">
    <location>
        <begin position="140"/>
        <end position="162"/>
    </location>
</feature>
<feature type="compositionally biased region" description="Polar residues" evidence="1">
    <location>
        <begin position="257"/>
        <end position="271"/>
    </location>
</feature>
<feature type="compositionally biased region" description="Low complexity" evidence="1">
    <location>
        <begin position="35"/>
        <end position="50"/>
    </location>
</feature>
<feature type="compositionally biased region" description="Polar residues" evidence="1">
    <location>
        <begin position="51"/>
        <end position="71"/>
    </location>
</feature>
<dbReference type="AlphaFoldDB" id="A0A9K3KAW6"/>
<evidence type="ECO:0000256" key="1">
    <source>
        <dbReference type="SAM" id="MobiDB-lite"/>
    </source>
</evidence>
<gene>
    <name evidence="2" type="ORF">IV203_023736</name>
    <name evidence="3" type="ORF">IV203_033547</name>
</gene>
<feature type="region of interest" description="Disordered" evidence="1">
    <location>
        <begin position="121"/>
        <end position="292"/>
    </location>
</feature>
<feature type="compositionally biased region" description="Basic and acidic residues" evidence="1">
    <location>
        <begin position="339"/>
        <end position="364"/>
    </location>
</feature>
<reference evidence="2" key="2">
    <citation type="submission" date="2021-04" db="EMBL/GenBank/DDBJ databases">
        <authorList>
            <person name="Podell S."/>
        </authorList>
    </citation>
    <scope>NUCLEOTIDE SEQUENCE</scope>
    <source>
        <strain evidence="2">Hildebrandi</strain>
    </source>
</reference>
<evidence type="ECO:0000313" key="2">
    <source>
        <dbReference type="EMBL" id="KAG7340193.1"/>
    </source>
</evidence>
<feature type="compositionally biased region" description="Acidic residues" evidence="1">
    <location>
        <begin position="397"/>
        <end position="408"/>
    </location>
</feature>
<feature type="compositionally biased region" description="Low complexity" evidence="1">
    <location>
        <begin position="77"/>
        <end position="88"/>
    </location>
</feature>
<proteinExistence type="predicted"/>
<name>A0A9K3KAW6_9STRA</name>
<dbReference type="EMBL" id="JAGRRH010000002">
    <property type="protein sequence ID" value="KAG7372823.1"/>
    <property type="molecule type" value="Genomic_DNA"/>
</dbReference>
<dbReference type="Proteomes" id="UP000693970">
    <property type="component" value="Unassembled WGS sequence"/>
</dbReference>
<keyword evidence="4" id="KW-1185">Reference proteome</keyword>
<feature type="region of interest" description="Disordered" evidence="1">
    <location>
        <begin position="333"/>
        <end position="408"/>
    </location>
</feature>
<accession>A0A9K3KAW6</accession>
<feature type="compositionally biased region" description="Polar residues" evidence="1">
    <location>
        <begin position="172"/>
        <end position="188"/>
    </location>
</feature>
<protein>
    <submittedName>
        <fullName evidence="2">Uncharacterized protein</fullName>
    </submittedName>
</protein>
<sequence>MSDFSTAKRTWKPKSPQKPVVESTEQQQQLPSLFAASISSIPKKSKSYSATRTTTSIPPPINKTQPQPQVQQEKKTYSTTTTSSPMHHSPSKAFSSTNSSAIPSLFQASISTTLTTKSPKKVFTTVEKQHQPPPTTAQVPASPSKTTFSSPTTTPTATTTVKTSHDRKQARQAATASNNKTNIKTKSASMPVRSTPPNNRMSSNVSSLSPKAVVSSPMGDRTTGRFLGSPRPKSPQKNTKVVSVFHKPSQQQHQQQESKLSTDSTFASPTSSDRKLGNTIATRTPPLTPLSPEEQLELIRSLPFLYNVEPVSKIDISKTQSVLDKLKQAEYDNESVSSEAERLERHAKVGKGRSDETEIQDKLRHFWSNHDGTMLLDGSDNEEEEDSVSVSSAATSDSDEESAELFRY</sequence>